<dbReference type="AlphaFoldDB" id="A0A533Q770"/>
<evidence type="ECO:0000313" key="2">
    <source>
        <dbReference type="Proteomes" id="UP000319783"/>
    </source>
</evidence>
<dbReference type="EMBL" id="SULG01000099">
    <property type="protein sequence ID" value="TLD40466.1"/>
    <property type="molecule type" value="Genomic_DNA"/>
</dbReference>
<evidence type="ECO:0000313" key="1">
    <source>
        <dbReference type="EMBL" id="TLD40466.1"/>
    </source>
</evidence>
<comment type="caution">
    <text evidence="1">The sequence shown here is derived from an EMBL/GenBank/DDBJ whole genome shotgun (WGS) entry which is preliminary data.</text>
</comment>
<sequence length="222" mass="24222">MPYLVRGALVEYGSDFLGPLLNAVTFQFNPESLSRAIQIPTRPTGVASREIGQTGEVPVEKITFTAHFSAADQLDKGDKTARAYGIGHQLAALEKMVHPKETVNGSVTKAVDEIGKLLSNVAGVTVTLPIPRENYPRTLFMWGQMRVLPVIIESMNITEQQYDQSLNPIQAEVSLGLNVITINSYIDDTVARGALTWSNLAKDKAIENLVNTAKQGVDIIPF</sequence>
<protein>
    <submittedName>
        <fullName evidence="1">Uncharacterized protein</fullName>
    </submittedName>
</protein>
<accession>A0A533Q770</accession>
<organism evidence="1 2">
    <name type="scientific">Candidatus Jettenia ecosi</name>
    <dbReference type="NCBI Taxonomy" id="2494326"/>
    <lineage>
        <taxon>Bacteria</taxon>
        <taxon>Pseudomonadati</taxon>
        <taxon>Planctomycetota</taxon>
        <taxon>Candidatus Brocadiia</taxon>
        <taxon>Candidatus Brocadiales</taxon>
        <taxon>Candidatus Brocadiaceae</taxon>
        <taxon>Candidatus Jettenia</taxon>
    </lineage>
</organism>
<name>A0A533Q770_9BACT</name>
<gene>
    <name evidence="1" type="ORF">JETT_3278</name>
</gene>
<proteinExistence type="predicted"/>
<dbReference type="Proteomes" id="UP000319783">
    <property type="component" value="Unassembled WGS sequence"/>
</dbReference>
<reference evidence="1 2" key="1">
    <citation type="submission" date="2019-04" db="EMBL/GenBank/DDBJ databases">
        <title>Genome of a novel bacterium Candidatus Jettenia ecosi reconstructed from metagenome of an anammox bioreactor.</title>
        <authorList>
            <person name="Mardanov A.V."/>
            <person name="Beletsky A.V."/>
            <person name="Ravin N.V."/>
            <person name="Botchkova E.A."/>
            <person name="Litti Y.V."/>
            <person name="Nozhevnikova A.N."/>
        </authorList>
    </citation>
    <scope>NUCLEOTIDE SEQUENCE [LARGE SCALE GENOMIC DNA]</scope>
    <source>
        <strain evidence="1">J2</strain>
    </source>
</reference>